<reference evidence="1 2" key="1">
    <citation type="submission" date="2018-04" db="EMBL/GenBank/DDBJ databases">
        <title>Genomic Encyclopedia of Archaeal and Bacterial Type Strains, Phase II (KMG-II): from individual species to whole genera.</title>
        <authorList>
            <person name="Goeker M."/>
        </authorList>
    </citation>
    <scope>NUCLEOTIDE SEQUENCE [LARGE SCALE GENOMIC DNA]</scope>
    <source>
        <strain evidence="1 2">DSM 29329</strain>
    </source>
</reference>
<organism evidence="1 2">
    <name type="scientific">Allosediminivita pacifica</name>
    <dbReference type="NCBI Taxonomy" id="1267769"/>
    <lineage>
        <taxon>Bacteria</taxon>
        <taxon>Pseudomonadati</taxon>
        <taxon>Pseudomonadota</taxon>
        <taxon>Alphaproteobacteria</taxon>
        <taxon>Rhodobacterales</taxon>
        <taxon>Paracoccaceae</taxon>
        <taxon>Allosediminivita</taxon>
    </lineage>
</organism>
<name>A0A2T6B7F7_9RHOB</name>
<evidence type="ECO:0000313" key="1">
    <source>
        <dbReference type="EMBL" id="PTX51962.1"/>
    </source>
</evidence>
<comment type="caution">
    <text evidence="1">The sequence shown here is derived from an EMBL/GenBank/DDBJ whole genome shotgun (WGS) entry which is preliminary data.</text>
</comment>
<gene>
    <name evidence="1" type="ORF">C8N44_1026</name>
</gene>
<dbReference type="AlphaFoldDB" id="A0A2T6B7F7"/>
<dbReference type="EMBL" id="QBKN01000002">
    <property type="protein sequence ID" value="PTX51962.1"/>
    <property type="molecule type" value="Genomic_DNA"/>
</dbReference>
<evidence type="ECO:0000313" key="2">
    <source>
        <dbReference type="Proteomes" id="UP000244069"/>
    </source>
</evidence>
<accession>A0A2T6B7F7</accession>
<protein>
    <submittedName>
        <fullName evidence="1">Uncharacterized protein</fullName>
    </submittedName>
</protein>
<dbReference type="Proteomes" id="UP000244069">
    <property type="component" value="Unassembled WGS sequence"/>
</dbReference>
<keyword evidence="2" id="KW-1185">Reference proteome</keyword>
<proteinExistence type="predicted"/>
<sequence>MESKVNKNFQRVMDDDPNVASRFGALAETIIRRFAGIGVEVSAEELLGSPTLRIASIAPDAGFDIEVCIEEVRNDPALSARMEIGAVSQALESGEHQQVDLSHLTPCQKMELGRKIEAQKAANARTKKVDPETEAQRIEMLRQISDPQVRLSLARQWGLA</sequence>